<dbReference type="EMBL" id="CZVI01000012">
    <property type="protein sequence ID" value="CUS87221.1"/>
    <property type="molecule type" value="Genomic_DNA"/>
</dbReference>
<feature type="domain" description="Core-binding (CB)" evidence="7">
    <location>
        <begin position="14"/>
        <end position="95"/>
    </location>
</feature>
<dbReference type="GO" id="GO:0015074">
    <property type="term" value="P:DNA integration"/>
    <property type="evidence" value="ECO:0007669"/>
    <property type="project" value="UniProtKB-KW"/>
</dbReference>
<evidence type="ECO:0000256" key="1">
    <source>
        <dbReference type="ARBA" id="ARBA00008857"/>
    </source>
</evidence>
<evidence type="ECO:0000256" key="3">
    <source>
        <dbReference type="ARBA" id="ARBA00023125"/>
    </source>
</evidence>
<dbReference type="Pfam" id="PF00589">
    <property type="entry name" value="Phage_integrase"/>
    <property type="match status" value="1"/>
</dbReference>
<reference evidence="8 11" key="1">
    <citation type="submission" date="2015-11" db="EMBL/GenBank/DDBJ databases">
        <authorList>
            <person name="Varghese N."/>
        </authorList>
    </citation>
    <scope>NUCLEOTIDE SEQUENCE [LARGE SCALE GENOMIC DNA]</scope>
    <source>
        <strain evidence="8 11">JGI-8</strain>
    </source>
</reference>
<evidence type="ECO:0000313" key="8">
    <source>
        <dbReference type="EMBL" id="CUS87221.1"/>
    </source>
</evidence>
<dbReference type="GO" id="GO:0006310">
    <property type="term" value="P:DNA recombination"/>
    <property type="evidence" value="ECO:0007669"/>
    <property type="project" value="UniProtKB-KW"/>
</dbReference>
<accession>A0A0P1MSR3</accession>
<accession>A0A0P1LPN0</accession>
<dbReference type="Pfam" id="PF13102">
    <property type="entry name" value="Phage_int_SAM_5"/>
    <property type="match status" value="1"/>
</dbReference>
<dbReference type="InterPro" id="IPR013762">
    <property type="entry name" value="Integrase-like_cat_sf"/>
</dbReference>
<accession>A0A0P1LY67</accession>
<keyword evidence="11" id="KW-1185">Reference proteome</keyword>
<evidence type="ECO:0000256" key="4">
    <source>
        <dbReference type="ARBA" id="ARBA00023172"/>
    </source>
</evidence>
<dbReference type="RefSeq" id="WP_075426652.1">
    <property type="nucleotide sequence ID" value="NZ_CZVI01000012.1"/>
</dbReference>
<accession>A0A0P1MB13</accession>
<dbReference type="InterPro" id="IPR050090">
    <property type="entry name" value="Tyrosine_recombinase_XerCD"/>
</dbReference>
<dbReference type="PANTHER" id="PTHR30349">
    <property type="entry name" value="PHAGE INTEGRASE-RELATED"/>
    <property type="match status" value="1"/>
</dbReference>
<dbReference type="Proteomes" id="UP000182011">
    <property type="component" value="Unassembled WGS sequence"/>
</dbReference>
<evidence type="ECO:0000256" key="5">
    <source>
        <dbReference type="PROSITE-ProRule" id="PRU01248"/>
    </source>
</evidence>
<evidence type="ECO:0000259" key="7">
    <source>
        <dbReference type="PROSITE" id="PS51900"/>
    </source>
</evidence>
<dbReference type="Gene3D" id="1.10.150.130">
    <property type="match status" value="1"/>
</dbReference>
<keyword evidence="3 5" id="KW-0238">DNA-binding</keyword>
<dbReference type="InterPro" id="IPR044068">
    <property type="entry name" value="CB"/>
</dbReference>
<dbReference type="SUPFAM" id="SSF56349">
    <property type="entry name" value="DNA breaking-rejoining enzymes"/>
    <property type="match status" value="1"/>
</dbReference>
<accession>A0A0P1P6E4</accession>
<comment type="similarity">
    <text evidence="1">Belongs to the 'phage' integrase family.</text>
</comment>
<keyword evidence="4" id="KW-0233">DNA recombination</keyword>
<feature type="domain" description="Tyr recombinase" evidence="6">
    <location>
        <begin position="117"/>
        <end position="316"/>
    </location>
</feature>
<dbReference type="PANTHER" id="PTHR30349:SF41">
    <property type="entry name" value="INTEGRASE_RECOMBINASE PROTEIN MJ0367-RELATED"/>
    <property type="match status" value="1"/>
</dbReference>
<dbReference type="InterPro" id="IPR011010">
    <property type="entry name" value="DNA_brk_join_enz"/>
</dbReference>
<accession>A0A0P1LPX5</accession>
<dbReference type="PROSITE" id="PS51900">
    <property type="entry name" value="CB"/>
    <property type="match status" value="1"/>
</dbReference>
<organism evidence="9 10">
    <name type="scientific">Candidatus Kryptonium thompsonii</name>
    <dbReference type="NCBI Taxonomy" id="1633631"/>
    <lineage>
        <taxon>Bacteria</taxon>
        <taxon>Pseudomonadati</taxon>
        <taxon>Candidatus Kryptoniota</taxon>
        <taxon>Candidatus Kryptonium</taxon>
    </lineage>
</organism>
<evidence type="ECO:0000256" key="2">
    <source>
        <dbReference type="ARBA" id="ARBA00022908"/>
    </source>
</evidence>
<accession>A0A0P1LLS2</accession>
<dbReference type="STRING" id="1633631.GCA_001442925_00760"/>
<name>A0A0P1LPX5_9BACT</name>
<gene>
    <name evidence="9" type="ORF">JGI4_00760</name>
    <name evidence="8" type="ORF">JGI8_01085</name>
</gene>
<evidence type="ECO:0000313" key="11">
    <source>
        <dbReference type="Proteomes" id="UP000182200"/>
    </source>
</evidence>
<protein>
    <submittedName>
        <fullName evidence="9">Integrase/recombinase XerC</fullName>
    </submittedName>
</protein>
<keyword evidence="2" id="KW-0229">DNA integration</keyword>
<accession>A0A0P1LYX2</accession>
<evidence type="ECO:0000313" key="10">
    <source>
        <dbReference type="Proteomes" id="UP000182011"/>
    </source>
</evidence>
<accession>A0A0P1LLT9</accession>
<sequence>MIKDEFKPVLMTFEELMQHFENFSNELSNKREDTKGTYTRALREFLRWFAVDKKFRFLVEDVQRYRDYLTHIKKLSPVSVSTYLTALRRFCEYLKLIGVIEKNPAKRIPGNKRPASHSREFLTWEEIDQLLSSVERKDEAGYRDYAMIKMMLGCAMSELELSNADVGDLKVVNDQYIIYVQGKGKDVKDEVVPVPDDVVKALHDYFTVRSKRQPVEPSQPMFVSLGPKNTGERLTNKGIRIIINEYLKKSGVKKGRNRKLTPYSLKHTAAMIMVENGATPEELKKRLRLGSIETAMIYFRQKGKLGKPPQKSDAIQLSLL</sequence>
<dbReference type="PROSITE" id="PS51898">
    <property type="entry name" value="TYR_RECOMBINASE"/>
    <property type="match status" value="1"/>
</dbReference>
<evidence type="ECO:0000259" key="6">
    <source>
        <dbReference type="PROSITE" id="PS51898"/>
    </source>
</evidence>
<dbReference type="Gene3D" id="1.10.443.10">
    <property type="entry name" value="Intergrase catalytic core"/>
    <property type="match status" value="1"/>
</dbReference>
<dbReference type="InterPro" id="IPR002104">
    <property type="entry name" value="Integrase_catalytic"/>
</dbReference>
<dbReference type="EMBL" id="FAOP01000004">
    <property type="protein sequence ID" value="CUU03495.1"/>
    <property type="molecule type" value="Genomic_DNA"/>
</dbReference>
<accession>A0A0S4MWX5</accession>
<dbReference type="Proteomes" id="UP000182200">
    <property type="component" value="Unassembled WGS sequence"/>
</dbReference>
<reference evidence="9 10" key="2">
    <citation type="submission" date="2015-11" db="EMBL/GenBank/DDBJ databases">
        <authorList>
            <person name="Zhang Y."/>
            <person name="Guo Z."/>
        </authorList>
    </citation>
    <scope>NUCLEOTIDE SEQUENCE [LARGE SCALE GENOMIC DNA]</scope>
    <source>
        <strain evidence="9">JGI-4</strain>
    </source>
</reference>
<accession>A0A0P1M2Y9</accession>
<dbReference type="InterPro" id="IPR025269">
    <property type="entry name" value="SAM-like_dom"/>
</dbReference>
<evidence type="ECO:0000313" key="9">
    <source>
        <dbReference type="EMBL" id="CUU03495.1"/>
    </source>
</evidence>
<proteinExistence type="inferred from homology"/>
<dbReference type="GO" id="GO:0003677">
    <property type="term" value="F:DNA binding"/>
    <property type="evidence" value="ECO:0007669"/>
    <property type="project" value="UniProtKB-UniRule"/>
</dbReference>
<dbReference type="AlphaFoldDB" id="A0A0P1LPX5"/>
<dbReference type="InterPro" id="IPR010998">
    <property type="entry name" value="Integrase_recombinase_N"/>
</dbReference>